<reference evidence="3 4" key="1">
    <citation type="submission" date="2020-04" db="EMBL/GenBank/DDBJ databases">
        <authorList>
            <person name="Alioto T."/>
            <person name="Alioto T."/>
            <person name="Gomez Garrido J."/>
        </authorList>
    </citation>
    <scope>NUCLEOTIDE SEQUENCE [LARGE SCALE GENOMIC DNA]</scope>
</reference>
<evidence type="ECO:0000313" key="4">
    <source>
        <dbReference type="Proteomes" id="UP000494165"/>
    </source>
</evidence>
<feature type="chain" id="PRO_5035839677" description="Ig-like domain-containing protein" evidence="1">
    <location>
        <begin position="25"/>
        <end position="301"/>
    </location>
</feature>
<dbReference type="OrthoDB" id="6478865at2759"/>
<dbReference type="PANTHER" id="PTHR21261">
    <property type="entry name" value="BEAT PROTEIN"/>
    <property type="match status" value="1"/>
</dbReference>
<dbReference type="AlphaFoldDB" id="A0A8S1BXU7"/>
<evidence type="ECO:0000256" key="1">
    <source>
        <dbReference type="SAM" id="SignalP"/>
    </source>
</evidence>
<proteinExistence type="predicted"/>
<keyword evidence="4" id="KW-1185">Reference proteome</keyword>
<evidence type="ECO:0000259" key="2">
    <source>
        <dbReference type="PROSITE" id="PS50835"/>
    </source>
</evidence>
<gene>
    <name evidence="3" type="ORF">CLODIP_2_CD15867</name>
</gene>
<feature type="domain" description="Ig-like" evidence="2">
    <location>
        <begin position="20"/>
        <end position="140"/>
    </location>
</feature>
<evidence type="ECO:0000313" key="3">
    <source>
        <dbReference type="EMBL" id="CAB3361601.1"/>
    </source>
</evidence>
<sequence length="301" mass="33937">MPWPRSSFRTIALVLIIVLPVSLCVKITQLKVPRIVQNGTDATLDCEFQVEPHESRHLELVIKWFFEGHPEPVYQWIPAHGRPQDLGPLKGRLDLGYGTKNERSSAGMRIVGATTELTGDYKCSISTYDGEDFMVKRMIVFAPESSMYLQYSRPSEDTFNVSCVAEGVFPEPRMSLFYARPNVKDKAAIKEATTCESQQREYPMEGVTVETGRRGDSFTVRSTAEVEDPEHFLGAVLFICELRVPQTEYCQRRAILYLPGDDDDESHQIDAKGENAVAQLKTSTLLVAVIPLVANLYDNFY</sequence>
<organism evidence="3 4">
    <name type="scientific">Cloeon dipterum</name>
    <dbReference type="NCBI Taxonomy" id="197152"/>
    <lineage>
        <taxon>Eukaryota</taxon>
        <taxon>Metazoa</taxon>
        <taxon>Ecdysozoa</taxon>
        <taxon>Arthropoda</taxon>
        <taxon>Hexapoda</taxon>
        <taxon>Insecta</taxon>
        <taxon>Pterygota</taxon>
        <taxon>Palaeoptera</taxon>
        <taxon>Ephemeroptera</taxon>
        <taxon>Pisciforma</taxon>
        <taxon>Baetidae</taxon>
        <taxon>Cloeon</taxon>
    </lineage>
</organism>
<dbReference type="PANTHER" id="PTHR21261:SF2">
    <property type="entry name" value="GH04238P-RELATED"/>
    <property type="match status" value="1"/>
</dbReference>
<dbReference type="InterPro" id="IPR007110">
    <property type="entry name" value="Ig-like_dom"/>
</dbReference>
<dbReference type="EMBL" id="CADEPI010000006">
    <property type="protein sequence ID" value="CAB3361601.1"/>
    <property type="molecule type" value="Genomic_DNA"/>
</dbReference>
<name>A0A8S1BXU7_9INSE</name>
<dbReference type="InterPro" id="IPR036179">
    <property type="entry name" value="Ig-like_dom_sf"/>
</dbReference>
<protein>
    <recommendedName>
        <fullName evidence="2">Ig-like domain-containing protein</fullName>
    </recommendedName>
</protein>
<dbReference type="SUPFAM" id="SSF48726">
    <property type="entry name" value="Immunoglobulin"/>
    <property type="match status" value="1"/>
</dbReference>
<dbReference type="InterPro" id="IPR013783">
    <property type="entry name" value="Ig-like_fold"/>
</dbReference>
<dbReference type="Proteomes" id="UP000494165">
    <property type="component" value="Unassembled WGS sequence"/>
</dbReference>
<dbReference type="Gene3D" id="2.60.40.10">
    <property type="entry name" value="Immunoglobulins"/>
    <property type="match status" value="1"/>
</dbReference>
<keyword evidence="1" id="KW-0732">Signal</keyword>
<comment type="caution">
    <text evidence="3">The sequence shown here is derived from an EMBL/GenBank/DDBJ whole genome shotgun (WGS) entry which is preliminary data.</text>
</comment>
<feature type="signal peptide" evidence="1">
    <location>
        <begin position="1"/>
        <end position="24"/>
    </location>
</feature>
<dbReference type="PROSITE" id="PS50835">
    <property type="entry name" value="IG_LIKE"/>
    <property type="match status" value="1"/>
</dbReference>
<accession>A0A8S1BXU7</accession>